<dbReference type="Proteomes" id="UP000242287">
    <property type="component" value="Unassembled WGS sequence"/>
</dbReference>
<organism evidence="1 2">
    <name type="scientific">Amanita thiersii Skay4041</name>
    <dbReference type="NCBI Taxonomy" id="703135"/>
    <lineage>
        <taxon>Eukaryota</taxon>
        <taxon>Fungi</taxon>
        <taxon>Dikarya</taxon>
        <taxon>Basidiomycota</taxon>
        <taxon>Agaricomycotina</taxon>
        <taxon>Agaricomycetes</taxon>
        <taxon>Agaricomycetidae</taxon>
        <taxon>Agaricales</taxon>
        <taxon>Pluteineae</taxon>
        <taxon>Amanitaceae</taxon>
        <taxon>Amanita</taxon>
    </lineage>
</organism>
<keyword evidence="2" id="KW-1185">Reference proteome</keyword>
<accession>A0A2A9NE56</accession>
<dbReference type="PANTHER" id="PTHR38926">
    <property type="entry name" value="F-BOX DOMAIN CONTAINING PROTEIN, EXPRESSED"/>
    <property type="match status" value="1"/>
</dbReference>
<sequence>MSKNDIPSSIHSLFPEILLQIFEMIIRSAGTNKRPIPFILGQVCSTWRDIILSAPSLWTHIRIPADFDQPPTEATCDSDAAILRDHESLYDLTACLRTMVERAGTLPLIIHYECHREYPSNTPTFQVLLDHIHRWDEFHLKSLDAVALFTLKEQHAPFLRILDIPCTGDVTFSFPFVSCPSLTHLSWPTSETLPGINGAIPWGNLESLKVRGSSATDALRVLEYSTKLRHFEHHLDYDDREVVSGNHIIHTKLQRVSIKGPLLPFLSLPLLSHLHLFAGTRELPNFFLRSGCVVRLLRIGDPEGIPGRLLSTILHSPSCSSITVLCIRMLSYLWFSAELLAALTYTPNSSEVLLPHLKRLHLSRSCNPRGLFGQMIKSRFVHGNSCLDDFEYDDRRMGSGMKPRHHDRSIWKDDVDIMLAIPNAHIQYTSSWITIRRDRAANGSIREGEGHQSPFQFDTWR</sequence>
<dbReference type="EMBL" id="KZ302254">
    <property type="protein sequence ID" value="PFH46002.1"/>
    <property type="molecule type" value="Genomic_DNA"/>
</dbReference>
<name>A0A2A9NE56_9AGAR</name>
<protein>
    <submittedName>
        <fullName evidence="1">Uncharacterized protein</fullName>
    </submittedName>
</protein>
<dbReference type="PANTHER" id="PTHR38926:SF5">
    <property type="entry name" value="F-BOX AND LEUCINE-RICH REPEAT PROTEIN 6"/>
    <property type="match status" value="1"/>
</dbReference>
<gene>
    <name evidence="1" type="ORF">AMATHDRAFT_51337</name>
</gene>
<proteinExistence type="predicted"/>
<reference evidence="1 2" key="1">
    <citation type="submission" date="2014-02" db="EMBL/GenBank/DDBJ databases">
        <title>Transposable element dynamics among asymbiotic and ectomycorrhizal Amanita fungi.</title>
        <authorList>
            <consortium name="DOE Joint Genome Institute"/>
            <person name="Hess J."/>
            <person name="Skrede I."/>
            <person name="Wolfe B."/>
            <person name="LaButti K."/>
            <person name="Ohm R.A."/>
            <person name="Grigoriev I.V."/>
            <person name="Pringle A."/>
        </authorList>
    </citation>
    <scope>NUCLEOTIDE SEQUENCE [LARGE SCALE GENOMIC DNA]</scope>
    <source>
        <strain evidence="1 2">SKay4041</strain>
    </source>
</reference>
<dbReference type="OrthoDB" id="3365698at2759"/>
<evidence type="ECO:0000313" key="2">
    <source>
        <dbReference type="Proteomes" id="UP000242287"/>
    </source>
</evidence>
<dbReference type="AlphaFoldDB" id="A0A2A9NE56"/>
<dbReference type="Gene3D" id="1.20.1280.50">
    <property type="match status" value="1"/>
</dbReference>
<evidence type="ECO:0000313" key="1">
    <source>
        <dbReference type="EMBL" id="PFH46002.1"/>
    </source>
</evidence>